<evidence type="ECO:0000256" key="8">
    <source>
        <dbReference type="RuleBase" id="RU363098"/>
    </source>
</evidence>
<evidence type="ECO:0000259" key="9">
    <source>
        <dbReference type="Pfam" id="PF05183"/>
    </source>
</evidence>
<dbReference type="InterPro" id="IPR058752">
    <property type="entry name" value="RDRP_C_head"/>
</dbReference>
<comment type="similarity">
    <text evidence="1 8">Belongs to the RdRP family.</text>
</comment>
<keyword evidence="6" id="KW-0943">RNA-mediated gene silencing</keyword>
<dbReference type="GO" id="GO:0030422">
    <property type="term" value="P:siRNA processing"/>
    <property type="evidence" value="ECO:0007669"/>
    <property type="project" value="TreeGrafter"/>
</dbReference>
<dbReference type="Proteomes" id="UP000886998">
    <property type="component" value="Unassembled WGS sequence"/>
</dbReference>
<dbReference type="EMBL" id="BMAV01000502">
    <property type="protein sequence ID" value="GFY37811.1"/>
    <property type="molecule type" value="Genomic_DNA"/>
</dbReference>
<accession>A0A8X6WQ92</accession>
<comment type="caution">
    <text evidence="11">The sequence shown here is derived from an EMBL/GenBank/DDBJ whole genome shotgun (WGS) entry which is preliminary data.</text>
</comment>
<dbReference type="PANTHER" id="PTHR23079:SF55">
    <property type="entry name" value="RNA-DIRECTED RNA POLYMERASE"/>
    <property type="match status" value="1"/>
</dbReference>
<evidence type="ECO:0000256" key="4">
    <source>
        <dbReference type="ARBA" id="ARBA00022695"/>
    </source>
</evidence>
<protein>
    <recommendedName>
        <fullName evidence="8">RNA-dependent RNA polymerase</fullName>
        <ecNumber evidence="8">2.7.7.48</ecNumber>
    </recommendedName>
</protein>
<organism evidence="11 12">
    <name type="scientific">Trichonephila inaurata madagascariensis</name>
    <dbReference type="NCBI Taxonomy" id="2747483"/>
    <lineage>
        <taxon>Eukaryota</taxon>
        <taxon>Metazoa</taxon>
        <taxon>Ecdysozoa</taxon>
        <taxon>Arthropoda</taxon>
        <taxon>Chelicerata</taxon>
        <taxon>Arachnida</taxon>
        <taxon>Araneae</taxon>
        <taxon>Araneomorphae</taxon>
        <taxon>Entelegynae</taxon>
        <taxon>Araneoidea</taxon>
        <taxon>Nephilidae</taxon>
        <taxon>Trichonephila</taxon>
        <taxon>Trichonephila inaurata</taxon>
    </lineage>
</organism>
<dbReference type="GO" id="GO:0003723">
    <property type="term" value="F:RNA binding"/>
    <property type="evidence" value="ECO:0007669"/>
    <property type="project" value="UniProtKB-KW"/>
</dbReference>
<comment type="catalytic activity">
    <reaction evidence="7 8">
        <text>RNA(n) + a ribonucleoside 5'-triphosphate = RNA(n+1) + diphosphate</text>
        <dbReference type="Rhea" id="RHEA:21248"/>
        <dbReference type="Rhea" id="RHEA-COMP:14527"/>
        <dbReference type="Rhea" id="RHEA-COMP:17342"/>
        <dbReference type="ChEBI" id="CHEBI:33019"/>
        <dbReference type="ChEBI" id="CHEBI:61557"/>
        <dbReference type="ChEBI" id="CHEBI:140395"/>
        <dbReference type="EC" id="2.7.7.48"/>
    </reaction>
</comment>
<keyword evidence="3 8" id="KW-0808">Transferase</keyword>
<reference evidence="11" key="1">
    <citation type="submission" date="2020-08" db="EMBL/GenBank/DDBJ databases">
        <title>Multicomponent nature underlies the extraordinary mechanical properties of spider dragline silk.</title>
        <authorList>
            <person name="Kono N."/>
            <person name="Nakamura H."/>
            <person name="Mori M."/>
            <person name="Yoshida Y."/>
            <person name="Ohtoshi R."/>
            <person name="Malay A.D."/>
            <person name="Moran D.A.P."/>
            <person name="Tomita M."/>
            <person name="Numata K."/>
            <person name="Arakawa K."/>
        </authorList>
    </citation>
    <scope>NUCLEOTIDE SEQUENCE</scope>
</reference>
<feature type="domain" description="RDRP C-terminal head" evidence="10">
    <location>
        <begin position="940"/>
        <end position="1075"/>
    </location>
</feature>
<proteinExistence type="inferred from homology"/>
<evidence type="ECO:0000313" key="12">
    <source>
        <dbReference type="Proteomes" id="UP000886998"/>
    </source>
</evidence>
<dbReference type="Pfam" id="PF05183">
    <property type="entry name" value="RdRP"/>
    <property type="match status" value="1"/>
</dbReference>
<gene>
    <name evidence="11" type="primary">RDR1</name>
    <name evidence="11" type="ORF">TNIN_214991</name>
</gene>
<keyword evidence="5 8" id="KW-0694">RNA-binding</keyword>
<evidence type="ECO:0000256" key="5">
    <source>
        <dbReference type="ARBA" id="ARBA00022884"/>
    </source>
</evidence>
<feature type="domain" description="RDRP core" evidence="9">
    <location>
        <begin position="358"/>
        <end position="919"/>
    </location>
</feature>
<keyword evidence="12" id="KW-1185">Reference proteome</keyword>
<dbReference type="GO" id="GO:0031380">
    <property type="term" value="C:nuclear RNA-directed RNA polymerase complex"/>
    <property type="evidence" value="ECO:0007669"/>
    <property type="project" value="TreeGrafter"/>
</dbReference>
<sequence length="1340" mass="155271">MDFLKKHIEYCGLKNVVINILKIKKNEEENFPEVEELVFQVQAKYPGYEKANSYRYFCKLWKTVFLGSSPPIVVLYENSSFIKTRRVCDVSIECFRISFGVLPFNGEFHEYAFCSSGTILANFYHDVRNVTIEISNKQLRFAYNNIRNIFVNINTSCEVFFDLCNPPLIFRPEKRSNRYNSYVIDHRVAEMNVVRGYSGPCSPDVFGRSNVLKISFRNPSEVEEIIGRIHFRCSEKPIHYVNITSIPKTNPADAELHLSHFGCTYLMTAMFKRNFTLAAQAKNLHSCLDKIKELCQENEDCLEKALVLVLAAIDSGKIVNYWQEIERQFHYYMSNKDEINYSHYVVPEKCRLIRRVTLTPTRQLLWAPEIMFGNRVMRNFDSEYSLRVSFRDDNNSRLSFIAAYADENVFDFSIRNPMLKGIQIGDRLYEFLAWSNSQIRDHGIWMYACDQNGKTVRDIRAWMGDFSHIHSVPKYMARMGQCFSQTEDAISVPLDPKYVKTEDDIEGGYDSTNGKPYCFSDGVGKISSTLSKKVHHALGHDKLCSAFQIRYGGYKGMLVVDPTLKDTDIVFRKSMKKFDSPQNIRLEIAKTSAPISLQLNRPFISILNDMGVRHRTFSRLQENMLRTLTDMLFDEKQAAGFLESKTPSQMFSYKDLSESGIFLTNEPFFRSLLLALHRHHVEKIKSKANIAIDPSQGRNMLGVMDETGLLHYNQVFVQYTKNISDGETTKDTVILQREVLVTKNPCHLPGDVRKFQAVDISELHHIVDCIVFPQNGPRPHPNEMAGSDLDGDEYSVLWNDDLIFMRHNEPPGHFPSPPLEVNYNIMDHDMIDFLVKYIKNDQVGTIANAHLAHADKRGIFSDKCISIANKFSYAVDYAKTGVSRHLEPTDRPEMFPDFMERYYKETYKSKKALGKMFRTARDFESENENASMTYQDIKVDPDLVYPGWEQYKENAINSRNKFNALLKTILRNYGIQHEAEVFSGAFTNLHCRFSERKDRDEIEKVVIRCIKRLSESMNEEFLEEFKDSFDAQKLDDCILKKASAWYIMTYSDSNAQFLSFPWTVSKFLANIKLRKNGDRPLLFSPIVEKMDEQIKLCEARGILPYATESNIWKEYDFICDPSLVRLALRVMLLWAQDEDIIEKGGQQNLMTFPVFLKLFLHVAETANYAVKKGGNHFISQNKPLFSAASLCLEFFRFCLTLRFYNKYEIQEKIPFYLRKYSALSKRAVVAYHQFALLGKFHVLEFDKRIVETGIQMKPIQIESKIFPRIPIEERSLQKAEDALRKYSKVEDVSLRELRQTKKIVVSAIGTEQSLKALKVILNKKHVYLKQLFTTGILPDE</sequence>
<dbReference type="GO" id="GO:0003968">
    <property type="term" value="F:RNA-directed RNA polymerase activity"/>
    <property type="evidence" value="ECO:0007669"/>
    <property type="project" value="UniProtKB-KW"/>
</dbReference>
<evidence type="ECO:0000256" key="7">
    <source>
        <dbReference type="ARBA" id="ARBA00048744"/>
    </source>
</evidence>
<name>A0A8X6WQ92_9ARAC</name>
<dbReference type="Pfam" id="PF26253">
    <property type="entry name" value="RdRP_head"/>
    <property type="match status" value="1"/>
</dbReference>
<evidence type="ECO:0000259" key="10">
    <source>
        <dbReference type="Pfam" id="PF26253"/>
    </source>
</evidence>
<evidence type="ECO:0000256" key="2">
    <source>
        <dbReference type="ARBA" id="ARBA00022484"/>
    </source>
</evidence>
<evidence type="ECO:0000256" key="6">
    <source>
        <dbReference type="ARBA" id="ARBA00023158"/>
    </source>
</evidence>
<dbReference type="InterPro" id="IPR057596">
    <property type="entry name" value="RDRP_core"/>
</dbReference>
<evidence type="ECO:0000256" key="1">
    <source>
        <dbReference type="ARBA" id="ARBA00005762"/>
    </source>
</evidence>
<dbReference type="OrthoDB" id="6513042at2759"/>
<evidence type="ECO:0000313" key="11">
    <source>
        <dbReference type="EMBL" id="GFY37811.1"/>
    </source>
</evidence>
<evidence type="ECO:0000256" key="3">
    <source>
        <dbReference type="ARBA" id="ARBA00022679"/>
    </source>
</evidence>
<keyword evidence="4 8" id="KW-0548">Nucleotidyltransferase</keyword>
<dbReference type="PANTHER" id="PTHR23079">
    <property type="entry name" value="RNA-DEPENDENT RNA POLYMERASE"/>
    <property type="match status" value="1"/>
</dbReference>
<dbReference type="EC" id="2.7.7.48" evidence="8"/>
<dbReference type="InterPro" id="IPR007855">
    <property type="entry name" value="RDRP"/>
</dbReference>
<keyword evidence="2 8" id="KW-0696">RNA-directed RNA polymerase</keyword>